<dbReference type="RefSeq" id="WP_379779300.1">
    <property type="nucleotide sequence ID" value="NZ_JBHSWW010000025.1"/>
</dbReference>
<proteinExistence type="predicted"/>
<keyword evidence="1" id="KW-1133">Transmembrane helix</keyword>
<protein>
    <recommendedName>
        <fullName evidence="2">DUF8215 domain-containing protein</fullName>
    </recommendedName>
</protein>
<evidence type="ECO:0000313" key="3">
    <source>
        <dbReference type="EMBL" id="MFC6752520.1"/>
    </source>
</evidence>
<dbReference type="Pfam" id="PF26650">
    <property type="entry name" value="DUF8215"/>
    <property type="match status" value="1"/>
</dbReference>
<keyword evidence="1" id="KW-0472">Membrane</keyword>
<dbReference type="InterPro" id="IPR058528">
    <property type="entry name" value="DUF8215"/>
</dbReference>
<feature type="transmembrane region" description="Helical" evidence="1">
    <location>
        <begin position="110"/>
        <end position="130"/>
    </location>
</feature>
<accession>A0ABD5S7W0</accession>
<reference evidence="3 4" key="1">
    <citation type="journal article" date="2019" name="Int. J. Syst. Evol. Microbiol.">
        <title>The Global Catalogue of Microorganisms (GCM) 10K type strain sequencing project: providing services to taxonomists for standard genome sequencing and annotation.</title>
        <authorList>
            <consortium name="The Broad Institute Genomics Platform"/>
            <consortium name="The Broad Institute Genome Sequencing Center for Infectious Disease"/>
            <person name="Wu L."/>
            <person name="Ma J."/>
        </authorList>
    </citation>
    <scope>NUCLEOTIDE SEQUENCE [LARGE SCALE GENOMIC DNA]</scope>
    <source>
        <strain evidence="3 4">CGMCC 1.3239</strain>
    </source>
</reference>
<name>A0ABD5S7W0_9EURY</name>
<gene>
    <name evidence="3" type="ORF">ACFQEU_03410</name>
</gene>
<feature type="transmembrane region" description="Helical" evidence="1">
    <location>
        <begin position="15"/>
        <end position="37"/>
    </location>
</feature>
<dbReference type="Proteomes" id="UP001596442">
    <property type="component" value="Unassembled WGS sequence"/>
</dbReference>
<keyword evidence="4" id="KW-1185">Reference proteome</keyword>
<evidence type="ECO:0000256" key="1">
    <source>
        <dbReference type="SAM" id="Phobius"/>
    </source>
</evidence>
<comment type="caution">
    <text evidence="3">The sequence shown here is derived from an EMBL/GenBank/DDBJ whole genome shotgun (WGS) entry which is preliminary data.</text>
</comment>
<keyword evidence="1" id="KW-0812">Transmembrane</keyword>
<evidence type="ECO:0000259" key="2">
    <source>
        <dbReference type="Pfam" id="PF26650"/>
    </source>
</evidence>
<evidence type="ECO:0000313" key="4">
    <source>
        <dbReference type="Proteomes" id="UP001596442"/>
    </source>
</evidence>
<sequence length="145" mass="15339">MGNRTRRLLGSVEQVFFGGMELAVLSSPAFAALLVLQERYPDAIPIAGLLAIATGSVAIAALRTKTVDTGMWPRRSELTSIPLRVGYFSVLFLAATLGVAAVAIELGTLWVALAGGVVQPLGLAAFPRVYRAVYGDPLRKPAARM</sequence>
<feature type="domain" description="DUF8215" evidence="2">
    <location>
        <begin position="12"/>
        <end position="133"/>
    </location>
</feature>
<dbReference type="EMBL" id="JBHSWW010000025">
    <property type="protein sequence ID" value="MFC6752520.1"/>
    <property type="molecule type" value="Genomic_DNA"/>
</dbReference>
<dbReference type="AlphaFoldDB" id="A0ABD5S7W0"/>
<organism evidence="3 4">
    <name type="scientific">Halorubrum tibetense</name>
    <dbReference type="NCBI Taxonomy" id="175631"/>
    <lineage>
        <taxon>Archaea</taxon>
        <taxon>Methanobacteriati</taxon>
        <taxon>Methanobacteriota</taxon>
        <taxon>Stenosarchaea group</taxon>
        <taxon>Halobacteria</taxon>
        <taxon>Halobacteriales</taxon>
        <taxon>Haloferacaceae</taxon>
        <taxon>Halorubrum</taxon>
    </lineage>
</organism>
<feature type="transmembrane region" description="Helical" evidence="1">
    <location>
        <begin position="85"/>
        <end position="104"/>
    </location>
</feature>
<feature type="transmembrane region" description="Helical" evidence="1">
    <location>
        <begin position="43"/>
        <end position="64"/>
    </location>
</feature>